<dbReference type="GO" id="GO:0020037">
    <property type="term" value="F:heme binding"/>
    <property type="evidence" value="ECO:0007669"/>
    <property type="project" value="InterPro"/>
</dbReference>
<keyword evidence="16" id="KW-1185">Reference proteome</keyword>
<accession>A0A0X8HT72</accession>
<dbReference type="PANTHER" id="PTHR11493:SF47">
    <property type="entry name" value="SULFITE REDUCTASE [NADPH] SUBUNIT BETA"/>
    <property type="match status" value="1"/>
</dbReference>
<proteinExistence type="inferred from homology"/>
<organism evidence="15 16">
    <name type="scientific">Eremothecium sinecaudum</name>
    <dbReference type="NCBI Taxonomy" id="45286"/>
    <lineage>
        <taxon>Eukaryota</taxon>
        <taxon>Fungi</taxon>
        <taxon>Dikarya</taxon>
        <taxon>Ascomycota</taxon>
        <taxon>Saccharomycotina</taxon>
        <taxon>Saccharomycetes</taxon>
        <taxon>Saccharomycetales</taxon>
        <taxon>Saccharomycetaceae</taxon>
        <taxon>Eremothecium</taxon>
    </lineage>
</organism>
<dbReference type="EMBL" id="CP014245">
    <property type="protein sequence ID" value="AMD20963.1"/>
    <property type="molecule type" value="Genomic_DNA"/>
</dbReference>
<comment type="cofactor">
    <cofactor evidence="2">
        <name>[4Fe-4S] cluster</name>
        <dbReference type="ChEBI" id="CHEBI:49883"/>
    </cofactor>
</comment>
<evidence type="ECO:0000256" key="13">
    <source>
        <dbReference type="ARBA" id="ARBA00052219"/>
    </source>
</evidence>
<dbReference type="FunFam" id="3.30.413.10:FF:000004">
    <property type="entry name" value="Sulfite reductase [NADPH] hemoprotein beta-component"/>
    <property type="match status" value="1"/>
</dbReference>
<dbReference type="SUPFAM" id="SSF55124">
    <property type="entry name" value="Nitrite/Sulfite reductase N-terminal domain-like"/>
    <property type="match status" value="2"/>
</dbReference>
<evidence type="ECO:0000256" key="4">
    <source>
        <dbReference type="ARBA" id="ARBA00010429"/>
    </source>
</evidence>
<dbReference type="InterPro" id="IPR006067">
    <property type="entry name" value="NO2/SO3_Rdtase_4Fe4S_dom"/>
</dbReference>
<keyword evidence="6" id="KW-0004">4Fe-4S</keyword>
<evidence type="ECO:0000313" key="16">
    <source>
        <dbReference type="Proteomes" id="UP000243052"/>
    </source>
</evidence>
<dbReference type="InterPro" id="IPR008254">
    <property type="entry name" value="Flavodoxin/NO_synth"/>
</dbReference>
<keyword evidence="10" id="KW-0560">Oxidoreductase</keyword>
<comment type="cofactor">
    <cofactor evidence="1">
        <name>siroheme</name>
        <dbReference type="ChEBI" id="CHEBI:60052"/>
    </cofactor>
</comment>
<dbReference type="GO" id="GO:0004783">
    <property type="term" value="F:sulfite reductase (NADPH) activity"/>
    <property type="evidence" value="ECO:0007669"/>
    <property type="project" value="UniProtKB-EC"/>
</dbReference>
<evidence type="ECO:0000256" key="10">
    <source>
        <dbReference type="ARBA" id="ARBA00023002"/>
    </source>
</evidence>
<dbReference type="FunFam" id="3.40.50.360:FF:000016">
    <property type="entry name" value="Sulfite reductase subunit beta"/>
    <property type="match status" value="1"/>
</dbReference>
<keyword evidence="12" id="KW-0411">Iron-sulfur</keyword>
<evidence type="ECO:0000256" key="11">
    <source>
        <dbReference type="ARBA" id="ARBA00023004"/>
    </source>
</evidence>
<evidence type="ECO:0000256" key="6">
    <source>
        <dbReference type="ARBA" id="ARBA00022485"/>
    </source>
</evidence>
<evidence type="ECO:0000256" key="3">
    <source>
        <dbReference type="ARBA" id="ARBA00004774"/>
    </source>
</evidence>
<dbReference type="PRINTS" id="PR00369">
    <property type="entry name" value="FLAVODOXIN"/>
</dbReference>
<dbReference type="PROSITE" id="PS50902">
    <property type="entry name" value="FLAVODOXIN_LIKE"/>
    <property type="match status" value="1"/>
</dbReference>
<dbReference type="GO" id="GO:0010181">
    <property type="term" value="F:FMN binding"/>
    <property type="evidence" value="ECO:0007669"/>
    <property type="project" value="InterPro"/>
</dbReference>
<sequence length="1427" mass="159647">MTIYTKDELFGLSVLGVPARQVFCTSRTKQEVSSKAGYFESIGIEVEVVLSGSDAFYVLSSLLAQDVATFVFTDQKTVLGATPDLNKLKNFAAVVSVELEVSGYCLIPSLKDYFPVILISSNAEDFQRSVFKATELACTLRQPILHLYDAEGISEINSTIVDSFHCEINEVPLDTQESIASEYNVVTSESNRVLVVNLSPYGKQFLEILPNGVAFYDVTTYSPFDFVRLLEATPSSVERIVVVQGSDNKPFQVIYEPILVDLFADFNTLVEKAIDNVIVTNVGRLENISATFESIISNALSSDPCKTLYLSDVEKKREDEVSSRLIDNVLFLEEAYTLVLEQIFGKNLQILNQFGGKSDKSSNLEHGFGKYLRQQENRQRLISISSNLLDPTLFEYEGINLVTLLSRWISYNKEVATQTMLNEANSLAEELYQLLLKNSHSDAAKSILDFGPDVEHFKFNSTWLIGSDAWAADIGNSGVHHLLSSCVNLNVLIVDSDPMKDSKRIGVRKKDIGLYAMNFRNAYVASVAAYSNYSQMWNAIIEASKFKGPSIILAYLPYHSENDTPLEVLKETKRAVQSGYWPLYRYDPTEASDSDVFKLDSTVIRKQLKDFLDRENRLSILSRKSPEFSSYLKMSATDVINSNRERKAKAAVDEMLRGLSGPPLSIYYASDGGTASDLAKFLCSKAVARGVKATVFSMDAIVLEELPTEGNVVFITSTAGQGEFPQDGKAFWEALKSSVDLDLSSISYSVFGLGDSLYWPRKEDKHYYNKPAVDLFKKLQQLGAKSFVPLGLGDSQDADGYKTAYAIWEPQLWESLGVSNECSVDDDFKPRTNEDIKIESNYLRGTIAKSLLDDSTGGVPHDDDVLMKFHGIYTQDDRDIRDIRRSQELEPYYIFMARIRLPGGIATPEQYLMLDHLADKTGNGTVKLTTRATFQLHGIIKRNLKHSIRGLNSTLLDTLGASGDVNRNVMVTALPYNNKVHKQVSRVASEISEYLLPNSTAYHEIWLEGPDDMDEDPNWVAAWEGAKGGPKKKMLVGGNALQDFEPLYGPTYLPRKFKVNITVPPYNDVDVWAVDVGLIAIIDDSDNLVGFNVLVGGGMGTTHNNNKTYPRAGSPFGFVTVEDVCTVIEKIVIVQRDYGDRTDRKHARLKYTIDDLGVDVYKEKVEELWGKKFAPERPYTITSNIDYFGWVKDELGLNHFTAFIENGRVEDTPSLPQKTGLRKIASYMRDTRSGNFRLTGNQHIIISEIEDKHLEAIQGLLNKYKLSNYDFTGLRLSSSACVALPTCGFAMAESERYLPSLITKLEDTIEQYGLRHDSVIMRMSGCPNGCSRPWLAEVACVGKAPGVYNLLLGGGYYGQRLNKLYRASIMEDEILAIMKPLFKKWSLERQQDEHFGDFLIRAGVIKPTLEGKYFHEDLPEEATEITL</sequence>
<dbReference type="InterPro" id="IPR029061">
    <property type="entry name" value="THDP-binding"/>
</dbReference>
<comment type="similarity">
    <text evidence="4">Belongs to the nitrite and sulfite reductase 4Fe-4S domain family.</text>
</comment>
<dbReference type="PANTHER" id="PTHR11493">
    <property type="entry name" value="SULFITE REDUCTASE [NADPH] SUBUNIT BETA-RELATED"/>
    <property type="match status" value="1"/>
</dbReference>
<dbReference type="Proteomes" id="UP000243052">
    <property type="component" value="Chromosome v"/>
</dbReference>
<dbReference type="NCBIfam" id="NF010029">
    <property type="entry name" value="PRK13504.1"/>
    <property type="match status" value="1"/>
</dbReference>
<dbReference type="GO" id="GO:0046872">
    <property type="term" value="F:metal ion binding"/>
    <property type="evidence" value="ECO:0007669"/>
    <property type="project" value="UniProtKB-KW"/>
</dbReference>
<dbReference type="InterPro" id="IPR029039">
    <property type="entry name" value="Flavoprotein-like_sf"/>
</dbReference>
<keyword evidence="8" id="KW-0479">Metal-binding</keyword>
<reference evidence="15 16" key="1">
    <citation type="submission" date="2016-01" db="EMBL/GenBank/DDBJ databases">
        <title>Genome sequence of the yeast Holleya sinecauda.</title>
        <authorList>
            <person name="Dietrich F.S."/>
        </authorList>
    </citation>
    <scope>NUCLEOTIDE SEQUENCE [LARGE SCALE GENOMIC DNA]</scope>
    <source>
        <strain evidence="15 16">ATCC 58844</strain>
    </source>
</reference>
<evidence type="ECO:0000256" key="9">
    <source>
        <dbReference type="ARBA" id="ARBA00022857"/>
    </source>
</evidence>
<dbReference type="InterPro" id="IPR006066">
    <property type="entry name" value="NO2/SO3_Rdtase_FeS/sirohaem_BS"/>
</dbReference>
<dbReference type="GO" id="GO:0051539">
    <property type="term" value="F:4 iron, 4 sulfur cluster binding"/>
    <property type="evidence" value="ECO:0007669"/>
    <property type="project" value="UniProtKB-KW"/>
</dbReference>
<evidence type="ECO:0000256" key="1">
    <source>
        <dbReference type="ARBA" id="ARBA00001929"/>
    </source>
</evidence>
<dbReference type="STRING" id="45286.A0A0X8HT72"/>
<dbReference type="FunFam" id="3.30.413.10:FF:000003">
    <property type="entry name" value="Sulfite reductase [NADPH] hemoprotein beta-component"/>
    <property type="match status" value="1"/>
</dbReference>
<dbReference type="GO" id="GO:0000103">
    <property type="term" value="P:sulfate assimilation"/>
    <property type="evidence" value="ECO:0007669"/>
    <property type="project" value="TreeGrafter"/>
</dbReference>
<dbReference type="SUPFAM" id="SSF52218">
    <property type="entry name" value="Flavoproteins"/>
    <property type="match status" value="1"/>
</dbReference>
<dbReference type="Gene3D" id="3.40.50.360">
    <property type="match status" value="1"/>
</dbReference>
<dbReference type="OrthoDB" id="1688044at2759"/>
<dbReference type="InterPro" id="IPR036136">
    <property type="entry name" value="Nit/Sulf_reduc_fer-like_dom_sf"/>
</dbReference>
<dbReference type="InterPro" id="IPR001094">
    <property type="entry name" value="Flavdoxin-like"/>
</dbReference>
<evidence type="ECO:0000259" key="14">
    <source>
        <dbReference type="PROSITE" id="PS50902"/>
    </source>
</evidence>
<comment type="pathway">
    <text evidence="3">Sulfur metabolism; hydrogen sulfide biosynthesis; hydrogen sulfide from sulfite (NADPH route): step 1/1.</text>
</comment>
<name>A0A0X8HT72_9SACH</name>
<evidence type="ECO:0000256" key="5">
    <source>
        <dbReference type="ARBA" id="ARBA00012604"/>
    </source>
</evidence>
<dbReference type="GO" id="GO:0050311">
    <property type="term" value="F:sulfite reductase (ferredoxin) activity"/>
    <property type="evidence" value="ECO:0007669"/>
    <property type="project" value="TreeGrafter"/>
</dbReference>
<dbReference type="Pfam" id="PF00258">
    <property type="entry name" value="Flavodoxin_1"/>
    <property type="match status" value="1"/>
</dbReference>
<dbReference type="RefSeq" id="XP_017987959.1">
    <property type="nucleotide sequence ID" value="XM_018132760.1"/>
</dbReference>
<dbReference type="InterPro" id="IPR005117">
    <property type="entry name" value="NiRdtase/SiRdtase_haem-b_fer"/>
</dbReference>
<gene>
    <name evidence="15" type="ORF">AW171_hschr52892</name>
</gene>
<dbReference type="InterPro" id="IPR045854">
    <property type="entry name" value="NO2/SO3_Rdtase_4Fe4S_sf"/>
</dbReference>
<dbReference type="EC" id="1.8.1.2" evidence="5"/>
<evidence type="ECO:0000256" key="12">
    <source>
        <dbReference type="ARBA" id="ARBA00023014"/>
    </source>
</evidence>
<keyword evidence="11" id="KW-0408">Iron</keyword>
<keyword evidence="7" id="KW-0349">Heme</keyword>
<protein>
    <recommendedName>
        <fullName evidence="5">assimilatory sulfite reductase (NADPH)</fullName>
        <ecNumber evidence="5">1.8.1.2</ecNumber>
    </recommendedName>
</protein>
<evidence type="ECO:0000256" key="2">
    <source>
        <dbReference type="ARBA" id="ARBA00001966"/>
    </source>
</evidence>
<evidence type="ECO:0000313" key="15">
    <source>
        <dbReference type="EMBL" id="AMD20963.1"/>
    </source>
</evidence>
<dbReference type="GO" id="GO:0009337">
    <property type="term" value="C:sulfite reductase complex (NADPH)"/>
    <property type="evidence" value="ECO:0007669"/>
    <property type="project" value="UniProtKB-ARBA"/>
</dbReference>
<keyword evidence="9" id="KW-0521">NADP</keyword>
<dbReference type="Gene3D" id="3.40.50.970">
    <property type="match status" value="1"/>
</dbReference>
<dbReference type="GeneID" id="28724235"/>
<evidence type="ECO:0000256" key="7">
    <source>
        <dbReference type="ARBA" id="ARBA00022617"/>
    </source>
</evidence>
<dbReference type="SUPFAM" id="SSF56014">
    <property type="entry name" value="Nitrite and sulphite reductase 4Fe-4S domain-like"/>
    <property type="match status" value="2"/>
</dbReference>
<dbReference type="Pfam" id="PF03460">
    <property type="entry name" value="NIR_SIR_ferr"/>
    <property type="match status" value="2"/>
</dbReference>
<dbReference type="InterPro" id="IPR045169">
    <property type="entry name" value="NO2/SO3_Rdtase_4Fe4S_prot"/>
</dbReference>
<comment type="catalytic activity">
    <reaction evidence="13">
        <text>hydrogen sulfide + 3 NADP(+) + 3 H2O = sulfite + 3 NADPH + 4 H(+)</text>
        <dbReference type="Rhea" id="RHEA:13801"/>
        <dbReference type="ChEBI" id="CHEBI:15377"/>
        <dbReference type="ChEBI" id="CHEBI:15378"/>
        <dbReference type="ChEBI" id="CHEBI:17359"/>
        <dbReference type="ChEBI" id="CHEBI:29919"/>
        <dbReference type="ChEBI" id="CHEBI:57783"/>
        <dbReference type="ChEBI" id="CHEBI:58349"/>
        <dbReference type="EC" id="1.8.1.2"/>
    </reaction>
</comment>
<dbReference type="SUPFAM" id="SSF52518">
    <property type="entry name" value="Thiamin diphosphate-binding fold (THDP-binding)"/>
    <property type="match status" value="1"/>
</dbReference>
<feature type="domain" description="Flavodoxin-like" evidence="14">
    <location>
        <begin position="664"/>
        <end position="813"/>
    </location>
</feature>
<dbReference type="PRINTS" id="PR00397">
    <property type="entry name" value="SIROHAEM"/>
</dbReference>
<evidence type="ECO:0000256" key="8">
    <source>
        <dbReference type="ARBA" id="ARBA00022723"/>
    </source>
</evidence>
<dbReference type="Pfam" id="PF01077">
    <property type="entry name" value="NIR_SIR"/>
    <property type="match status" value="1"/>
</dbReference>
<dbReference type="Gene3D" id="3.30.413.10">
    <property type="entry name" value="Sulfite Reductase Hemoprotein, domain 1"/>
    <property type="match status" value="2"/>
</dbReference>